<dbReference type="Proteomes" id="UP000263486">
    <property type="component" value="Unassembled WGS sequence"/>
</dbReference>
<dbReference type="EMBL" id="QUAJ01000024">
    <property type="protein sequence ID" value="REI40098.1"/>
    <property type="molecule type" value="Genomic_DNA"/>
</dbReference>
<comment type="caution">
    <text evidence="1">The sequence shown here is derived from an EMBL/GenBank/DDBJ whole genome shotgun (WGS) entry which is preliminary data.</text>
</comment>
<proteinExistence type="predicted"/>
<protein>
    <recommendedName>
        <fullName evidence="3">N-acetyltransferase domain-containing protein</fullName>
    </recommendedName>
</protein>
<evidence type="ECO:0008006" key="3">
    <source>
        <dbReference type="Google" id="ProtNLM"/>
    </source>
</evidence>
<evidence type="ECO:0000313" key="1">
    <source>
        <dbReference type="EMBL" id="REI40098.1"/>
    </source>
</evidence>
<gene>
    <name evidence="1" type="ORF">DYH56_12175</name>
</gene>
<sequence length="71" mass="8217">MAEISAHPEGSKLFTTAYFFKIEVQYHSDFRINLSSCATNDRGLGISKKISHIILNTVIYFFSFINKFFNF</sequence>
<evidence type="ECO:0000313" key="2">
    <source>
        <dbReference type="Proteomes" id="UP000263486"/>
    </source>
</evidence>
<reference evidence="1 2" key="1">
    <citation type="submission" date="2018-08" db="EMBL/GenBank/DDBJ databases">
        <title>Draft genome sequence of Psychrilyobacter sp. strain SD5 isolated from Black Sea water.</title>
        <authorList>
            <person name="Yadav S."/>
            <person name="Villanueva L."/>
            <person name="Damste J.S.S."/>
        </authorList>
    </citation>
    <scope>NUCLEOTIDE SEQUENCE [LARGE SCALE GENOMIC DNA]</scope>
    <source>
        <strain evidence="1 2">SD5</strain>
    </source>
</reference>
<name>A0ABX9KEH4_9FUSO</name>
<organism evidence="1 2">
    <name type="scientific">Psychrilyobacter piezotolerans</name>
    <dbReference type="NCBI Taxonomy" id="2293438"/>
    <lineage>
        <taxon>Bacteria</taxon>
        <taxon>Fusobacteriati</taxon>
        <taxon>Fusobacteriota</taxon>
        <taxon>Fusobacteriia</taxon>
        <taxon>Fusobacteriales</taxon>
        <taxon>Fusobacteriaceae</taxon>
        <taxon>Psychrilyobacter</taxon>
    </lineage>
</organism>
<accession>A0ABX9KEH4</accession>
<keyword evidence="2" id="KW-1185">Reference proteome</keyword>